<name>W7TS67_9STRA</name>
<dbReference type="GO" id="GO:0003677">
    <property type="term" value="F:DNA binding"/>
    <property type="evidence" value="ECO:0007669"/>
    <property type="project" value="UniProtKB-KW"/>
</dbReference>
<protein>
    <submittedName>
        <fullName evidence="2">YbaB-like DNA-binding protein</fullName>
    </submittedName>
</protein>
<keyword evidence="1 2" id="KW-0238">DNA-binding</keyword>
<reference evidence="2 3" key="1">
    <citation type="journal article" date="2014" name="Mol. Plant">
        <title>Chromosome Scale Genome Assembly and Transcriptome Profiling of Nannochloropsis gaditana in Nitrogen Depletion.</title>
        <authorList>
            <person name="Corteggiani Carpinelli E."/>
            <person name="Telatin A."/>
            <person name="Vitulo N."/>
            <person name="Forcato C."/>
            <person name="D'Angelo M."/>
            <person name="Schiavon R."/>
            <person name="Vezzi A."/>
            <person name="Giacometti G.M."/>
            <person name="Morosinotto T."/>
            <person name="Valle G."/>
        </authorList>
    </citation>
    <scope>NUCLEOTIDE SEQUENCE [LARGE SCALE GENOMIC DNA]</scope>
    <source>
        <strain evidence="2 3">B-31</strain>
    </source>
</reference>
<sequence>MSSSRQFLWLTREIVWCRGKYLTLTSTKQSPCQWCYTFLCHMSLFSIPPGSPKLTDTFRPAMRILMFLAFSMASFASAFMVPTSGRAFTSISHPTMAPSVSRGDAKGRIFMLFGGSDKKKKEESAAGKSSSKLNPFDAMSKMNELATKSNTLTKDLAGTIVSGEAMDGKVKVTFTGTQVPMEVEIAEDALGAGAAALSAALTEAMKEGHSKSVQLQQSKLTAFYDELGLGAAMKEMGKGMGGGQ</sequence>
<dbReference type="OrthoDB" id="202826at2759"/>
<organism evidence="2 3">
    <name type="scientific">Nannochloropsis gaditana</name>
    <dbReference type="NCBI Taxonomy" id="72520"/>
    <lineage>
        <taxon>Eukaryota</taxon>
        <taxon>Sar</taxon>
        <taxon>Stramenopiles</taxon>
        <taxon>Ochrophyta</taxon>
        <taxon>Eustigmatophyceae</taxon>
        <taxon>Eustigmatales</taxon>
        <taxon>Monodopsidaceae</taxon>
        <taxon>Nannochloropsis</taxon>
    </lineage>
</organism>
<dbReference type="EMBL" id="AZIL01001816">
    <property type="protein sequence ID" value="EWM23174.1"/>
    <property type="molecule type" value="Genomic_DNA"/>
</dbReference>
<dbReference type="Pfam" id="PF02575">
    <property type="entry name" value="YbaB_DNA_bd"/>
    <property type="match status" value="1"/>
</dbReference>
<dbReference type="PANTHER" id="PTHR33449:SF1">
    <property type="entry name" value="NUCLEOID-ASSOCIATED PROTEIN YBAB"/>
    <property type="match status" value="1"/>
</dbReference>
<comment type="caution">
    <text evidence="2">The sequence shown here is derived from an EMBL/GenBank/DDBJ whole genome shotgun (WGS) entry which is preliminary data.</text>
</comment>
<dbReference type="InterPro" id="IPR036894">
    <property type="entry name" value="YbaB-like_sf"/>
</dbReference>
<accession>W7TS67</accession>
<keyword evidence="3" id="KW-1185">Reference proteome</keyword>
<dbReference type="PANTHER" id="PTHR33449">
    <property type="entry name" value="NUCLEOID-ASSOCIATED PROTEIN YBAB"/>
    <property type="match status" value="1"/>
</dbReference>
<dbReference type="Gene3D" id="3.30.1310.10">
    <property type="entry name" value="Nucleoid-associated protein YbaB-like domain"/>
    <property type="match status" value="1"/>
</dbReference>
<dbReference type="Proteomes" id="UP000019335">
    <property type="component" value="Chromosome 18"/>
</dbReference>
<dbReference type="SUPFAM" id="SSF82607">
    <property type="entry name" value="YbaB-like"/>
    <property type="match status" value="1"/>
</dbReference>
<dbReference type="AlphaFoldDB" id="W7TS67"/>
<evidence type="ECO:0000256" key="1">
    <source>
        <dbReference type="ARBA" id="ARBA00023125"/>
    </source>
</evidence>
<proteinExistence type="predicted"/>
<dbReference type="InterPro" id="IPR004401">
    <property type="entry name" value="YbaB/EbfC"/>
</dbReference>
<evidence type="ECO:0000313" key="3">
    <source>
        <dbReference type="Proteomes" id="UP000019335"/>
    </source>
</evidence>
<evidence type="ECO:0000313" key="2">
    <source>
        <dbReference type="EMBL" id="EWM23174.1"/>
    </source>
</evidence>
<gene>
    <name evidence="2" type="ORF">Naga_100043g29</name>
</gene>